<dbReference type="GO" id="GO:0006259">
    <property type="term" value="P:DNA metabolic process"/>
    <property type="evidence" value="ECO:0007669"/>
    <property type="project" value="UniProtKB-ARBA"/>
</dbReference>
<keyword evidence="3 5" id="KW-0269">Exonuclease</keyword>
<keyword evidence="2" id="KW-0378">Hydrolase</keyword>
<proteinExistence type="predicted"/>
<dbReference type="EMBL" id="CP036200">
    <property type="protein sequence ID" value="QBF82974.1"/>
    <property type="molecule type" value="Genomic_DNA"/>
</dbReference>
<evidence type="ECO:0000259" key="4">
    <source>
        <dbReference type="SMART" id="SM00479"/>
    </source>
</evidence>
<dbReference type="GO" id="GO:0003676">
    <property type="term" value="F:nucleic acid binding"/>
    <property type="evidence" value="ECO:0007669"/>
    <property type="project" value="InterPro"/>
</dbReference>
<dbReference type="KEGG" id="smai:EXU30_09920"/>
<evidence type="ECO:0000256" key="2">
    <source>
        <dbReference type="ARBA" id="ARBA00022801"/>
    </source>
</evidence>
<keyword evidence="6" id="KW-1185">Reference proteome</keyword>
<dbReference type="Pfam" id="PF00929">
    <property type="entry name" value="RNase_T"/>
    <property type="match status" value="1"/>
</dbReference>
<dbReference type="GO" id="GO:0008408">
    <property type="term" value="F:3'-5' exonuclease activity"/>
    <property type="evidence" value="ECO:0007669"/>
    <property type="project" value="TreeGrafter"/>
</dbReference>
<feature type="domain" description="Exonuclease" evidence="4">
    <location>
        <begin position="52"/>
        <end position="224"/>
    </location>
</feature>
<dbReference type="RefSeq" id="WP_130599635.1">
    <property type="nucleotide sequence ID" value="NZ_CP036200.1"/>
</dbReference>
<dbReference type="Proteomes" id="UP000291106">
    <property type="component" value="Chromosome"/>
</dbReference>
<dbReference type="SMART" id="SM00479">
    <property type="entry name" value="EXOIII"/>
    <property type="match status" value="1"/>
</dbReference>
<dbReference type="OrthoDB" id="5497329at2"/>
<dbReference type="PANTHER" id="PTHR30231:SF4">
    <property type="entry name" value="PROTEIN NEN2"/>
    <property type="match status" value="1"/>
</dbReference>
<dbReference type="InterPro" id="IPR012337">
    <property type="entry name" value="RNaseH-like_sf"/>
</dbReference>
<accession>A0A411PHP7</accession>
<evidence type="ECO:0000256" key="3">
    <source>
        <dbReference type="ARBA" id="ARBA00022839"/>
    </source>
</evidence>
<gene>
    <name evidence="5" type="ORF">EXU30_09920</name>
</gene>
<dbReference type="GO" id="GO:0005829">
    <property type="term" value="C:cytosol"/>
    <property type="evidence" value="ECO:0007669"/>
    <property type="project" value="TreeGrafter"/>
</dbReference>
<dbReference type="Gene3D" id="3.30.420.10">
    <property type="entry name" value="Ribonuclease H-like superfamily/Ribonuclease H"/>
    <property type="match status" value="1"/>
</dbReference>
<dbReference type="InterPro" id="IPR036397">
    <property type="entry name" value="RNaseH_sf"/>
</dbReference>
<protein>
    <submittedName>
        <fullName evidence="5">3'-5' exonuclease</fullName>
    </submittedName>
</protein>
<dbReference type="InterPro" id="IPR013520">
    <property type="entry name" value="Ribonucl_H"/>
</dbReference>
<evidence type="ECO:0000313" key="6">
    <source>
        <dbReference type="Proteomes" id="UP000291106"/>
    </source>
</evidence>
<reference evidence="5 6" key="1">
    <citation type="submission" date="2019-02" db="EMBL/GenBank/DDBJ databases">
        <title>Shewanella sp. D4-2 isolated from Dokdo Island.</title>
        <authorList>
            <person name="Baek K."/>
        </authorList>
    </citation>
    <scope>NUCLEOTIDE SEQUENCE [LARGE SCALE GENOMIC DNA]</scope>
    <source>
        <strain evidence="5 6">D4-2</strain>
    </source>
</reference>
<dbReference type="AlphaFoldDB" id="A0A411PHP7"/>
<dbReference type="PANTHER" id="PTHR30231">
    <property type="entry name" value="DNA POLYMERASE III SUBUNIT EPSILON"/>
    <property type="match status" value="1"/>
</dbReference>
<dbReference type="CDD" id="cd06127">
    <property type="entry name" value="DEDDh"/>
    <property type="match status" value="1"/>
</dbReference>
<sequence>MLKNWLNSFHPLSRLARARKAYLQAHPDMPEHLKVLINQPLPELNSPVADLTYLSLDIETSGFDASKDHILSVGYVTMQGKHIELSSVAHTYIKGVVRPETAVINHIVPQMLRDARKLDEVMDHLFEQMHGKQLLVHGRQIEQQFIDHYVMQKYGLPPLPVLWLDTLAIEKSMTLNRQNQQDGDFRLASVRQRYGLPEYHGHSASVDAIATAELFMALAVQLFGQSNGEFKQVFKP</sequence>
<organism evidence="5 6">
    <name type="scientific">Shewanella maritima</name>
    <dbReference type="NCBI Taxonomy" id="2520507"/>
    <lineage>
        <taxon>Bacteria</taxon>
        <taxon>Pseudomonadati</taxon>
        <taxon>Pseudomonadota</taxon>
        <taxon>Gammaproteobacteria</taxon>
        <taxon>Alteromonadales</taxon>
        <taxon>Shewanellaceae</taxon>
        <taxon>Shewanella</taxon>
    </lineage>
</organism>
<dbReference type="SUPFAM" id="SSF53098">
    <property type="entry name" value="Ribonuclease H-like"/>
    <property type="match status" value="1"/>
</dbReference>
<name>A0A411PHP7_9GAMM</name>
<evidence type="ECO:0000256" key="1">
    <source>
        <dbReference type="ARBA" id="ARBA00022722"/>
    </source>
</evidence>
<keyword evidence="1" id="KW-0540">Nuclease</keyword>
<evidence type="ECO:0000313" key="5">
    <source>
        <dbReference type="EMBL" id="QBF82974.1"/>
    </source>
</evidence>